<dbReference type="AlphaFoldDB" id="A0A9N9Z2H8"/>
<keyword evidence="6" id="KW-1185">Reference proteome</keyword>
<evidence type="ECO:0000259" key="4">
    <source>
        <dbReference type="Pfam" id="PF05368"/>
    </source>
</evidence>
<dbReference type="InterPro" id="IPR036291">
    <property type="entry name" value="NAD(P)-bd_dom_sf"/>
</dbReference>
<name>A0A9N9Z2H8_9HYPO</name>
<dbReference type="GO" id="GO:0016491">
    <property type="term" value="F:oxidoreductase activity"/>
    <property type="evidence" value="ECO:0007669"/>
    <property type="project" value="UniProtKB-KW"/>
</dbReference>
<evidence type="ECO:0000256" key="1">
    <source>
        <dbReference type="ARBA" id="ARBA00005725"/>
    </source>
</evidence>
<dbReference type="Pfam" id="PF05368">
    <property type="entry name" value="NmrA"/>
    <property type="match status" value="1"/>
</dbReference>
<keyword evidence="2" id="KW-0521">NADP</keyword>
<organism evidence="5 6">
    <name type="scientific">Clonostachys solani</name>
    <dbReference type="NCBI Taxonomy" id="160281"/>
    <lineage>
        <taxon>Eukaryota</taxon>
        <taxon>Fungi</taxon>
        <taxon>Dikarya</taxon>
        <taxon>Ascomycota</taxon>
        <taxon>Pezizomycotina</taxon>
        <taxon>Sordariomycetes</taxon>
        <taxon>Hypocreomycetidae</taxon>
        <taxon>Hypocreales</taxon>
        <taxon>Bionectriaceae</taxon>
        <taxon>Clonostachys</taxon>
    </lineage>
</organism>
<dbReference type="PANTHER" id="PTHR47706:SF4">
    <property type="entry name" value="NMRA-LIKE DOMAIN-CONTAINING PROTEIN"/>
    <property type="match status" value="1"/>
</dbReference>
<gene>
    <name evidence="5" type="ORF">CSOL1703_00013832</name>
</gene>
<protein>
    <recommendedName>
        <fullName evidence="4">NmrA-like domain-containing protein</fullName>
    </recommendedName>
</protein>
<comment type="similarity">
    <text evidence="1">Belongs to the NmrA-type oxidoreductase family. Isoflavone reductase subfamily.</text>
</comment>
<dbReference type="EMBL" id="CABFOC020000031">
    <property type="protein sequence ID" value="CAH0047810.1"/>
    <property type="molecule type" value="Genomic_DNA"/>
</dbReference>
<proteinExistence type="inferred from homology"/>
<dbReference type="Proteomes" id="UP000775872">
    <property type="component" value="Unassembled WGS sequence"/>
</dbReference>
<evidence type="ECO:0000256" key="2">
    <source>
        <dbReference type="ARBA" id="ARBA00022857"/>
    </source>
</evidence>
<keyword evidence="3" id="KW-0560">Oxidoreductase</keyword>
<dbReference type="OrthoDB" id="10000533at2759"/>
<dbReference type="InterPro" id="IPR008030">
    <property type="entry name" value="NmrA-like"/>
</dbReference>
<comment type="caution">
    <text evidence="5">The sequence shown here is derived from an EMBL/GenBank/DDBJ whole genome shotgun (WGS) entry which is preliminary data.</text>
</comment>
<feature type="domain" description="NmrA-like" evidence="4">
    <location>
        <begin position="3"/>
        <end position="261"/>
    </location>
</feature>
<evidence type="ECO:0000313" key="5">
    <source>
        <dbReference type="EMBL" id="CAH0047810.1"/>
    </source>
</evidence>
<evidence type="ECO:0000256" key="3">
    <source>
        <dbReference type="ARBA" id="ARBA00023002"/>
    </source>
</evidence>
<dbReference type="Gene3D" id="3.40.50.720">
    <property type="entry name" value="NAD(P)-binding Rossmann-like Domain"/>
    <property type="match status" value="1"/>
</dbReference>
<dbReference type="PANTHER" id="PTHR47706">
    <property type="entry name" value="NMRA-LIKE FAMILY PROTEIN"/>
    <property type="match status" value="1"/>
</dbReference>
<dbReference type="SUPFAM" id="SSF51735">
    <property type="entry name" value="NAD(P)-binding Rossmann-fold domains"/>
    <property type="match status" value="1"/>
</dbReference>
<evidence type="ECO:0000313" key="6">
    <source>
        <dbReference type="Proteomes" id="UP000775872"/>
    </source>
</evidence>
<dbReference type="InterPro" id="IPR051609">
    <property type="entry name" value="NmrA/Isoflavone_reductase-like"/>
</dbReference>
<sequence>MVKIAIAGASGDLAREVIDKLAEASKHKILALIRKVTFPAPLNTFDHMNPEFNAIPGSLAVSLDIRSQTSYEDEAELVNLFEGVETVLCFFAVLNDPGNVVQKRIIDASVKAGVKRYAPAEWATGTKLESRIDIMPWYAGKLEVSRYLEALNEDKKVLEYTRFQIGLYMNYLGHPHKVSKYLTTMPTNIDFENGRALLAEGSLDDQLTFTTAHDVAAVVARAVEYEGEWPPVGGVQGSRVTVGELIRIAESVRGKPFTIEWEKMEDLEAKELKSENYIRLPFPGIPEDQLEAFSKLATVSVLLGGHHGLWDVTDEWNQLLPDYKFTQVADFIMEIWKLK</sequence>
<reference evidence="5" key="1">
    <citation type="submission" date="2021-10" db="EMBL/GenBank/DDBJ databases">
        <authorList>
            <person name="Piombo E."/>
        </authorList>
    </citation>
    <scope>NUCLEOTIDE SEQUENCE</scope>
</reference>
<accession>A0A9N9Z2H8</accession>